<organism evidence="1 2">
    <name type="scientific">Aromatoleum bremense</name>
    <dbReference type="NCBI Taxonomy" id="76115"/>
    <lineage>
        <taxon>Bacteria</taxon>
        <taxon>Pseudomonadati</taxon>
        <taxon>Pseudomonadota</taxon>
        <taxon>Betaproteobacteria</taxon>
        <taxon>Rhodocyclales</taxon>
        <taxon>Rhodocyclaceae</taxon>
        <taxon>Aromatoleum</taxon>
    </lineage>
</organism>
<dbReference type="InterPro" id="IPR013406">
    <property type="entry name" value="CHP02574_addiction_mod"/>
</dbReference>
<evidence type="ECO:0000313" key="1">
    <source>
        <dbReference type="EMBL" id="NMG17763.1"/>
    </source>
</evidence>
<dbReference type="EMBL" id="WTVP01000112">
    <property type="protein sequence ID" value="NMG17763.1"/>
    <property type="molecule type" value="Genomic_DNA"/>
</dbReference>
<evidence type="ECO:0008006" key="3">
    <source>
        <dbReference type="Google" id="ProtNLM"/>
    </source>
</evidence>
<reference evidence="1 2" key="1">
    <citation type="submission" date="2019-12" db="EMBL/GenBank/DDBJ databases">
        <title>Comparative genomics gives insights into the taxonomy of the Azoarcus-Aromatoleum group and reveals separate origins of nif in the plant-associated Azoarcus and non-plant-associated Aromatoleum sub-groups.</title>
        <authorList>
            <person name="Lafos M."/>
            <person name="Maluk M."/>
            <person name="Batista M."/>
            <person name="Junghare M."/>
            <person name="Carmona M."/>
            <person name="Faoro H."/>
            <person name="Cruz L.M."/>
            <person name="Battistoni F."/>
            <person name="De Souza E."/>
            <person name="Pedrosa F."/>
            <person name="Chen W.-M."/>
            <person name="Poole P.S."/>
            <person name="Dixon R.A."/>
            <person name="James E.K."/>
        </authorList>
    </citation>
    <scope>NUCLEOTIDE SEQUENCE [LARGE SCALE GENOMIC DNA]</scope>
    <source>
        <strain evidence="1 2">PbN1</strain>
    </source>
</reference>
<dbReference type="NCBIfam" id="TIGR02574">
    <property type="entry name" value="stabl_TIGR02574"/>
    <property type="match status" value="1"/>
</dbReference>
<dbReference type="Pfam" id="PF09720">
    <property type="entry name" value="Unstab_antitox"/>
    <property type="match status" value="1"/>
</dbReference>
<protein>
    <recommendedName>
        <fullName evidence="3">Addiction module protein</fullName>
    </recommendedName>
</protein>
<sequence>MHRSIQELGIDRLSVADRIALAQEIWDSIAESVQNTAPNAAEIAELDHRLSEDENAPESAIDWQQIRSAALRKWSQN</sequence>
<name>A0ABX1P138_9RHOO</name>
<gene>
    <name evidence="1" type="ORF">GPA24_19975</name>
</gene>
<dbReference type="Proteomes" id="UP000633943">
    <property type="component" value="Unassembled WGS sequence"/>
</dbReference>
<dbReference type="RefSeq" id="WP_169204243.1">
    <property type="nucleotide sequence ID" value="NZ_CP059467.1"/>
</dbReference>
<accession>A0ABX1P138</accession>
<evidence type="ECO:0000313" key="2">
    <source>
        <dbReference type="Proteomes" id="UP000633943"/>
    </source>
</evidence>
<comment type="caution">
    <text evidence="1">The sequence shown here is derived from an EMBL/GenBank/DDBJ whole genome shotgun (WGS) entry which is preliminary data.</text>
</comment>
<keyword evidence="2" id="KW-1185">Reference proteome</keyword>
<proteinExistence type="predicted"/>